<dbReference type="EMBL" id="JBHTHY010000007">
    <property type="protein sequence ID" value="MFD0797974.1"/>
    <property type="molecule type" value="Genomic_DNA"/>
</dbReference>
<accession>A0ABW3B5P9</accession>
<evidence type="ECO:0000313" key="1">
    <source>
        <dbReference type="EMBL" id="MFD0797974.1"/>
    </source>
</evidence>
<reference evidence="2" key="1">
    <citation type="journal article" date="2019" name="Int. J. Syst. Evol. Microbiol.">
        <title>The Global Catalogue of Microorganisms (GCM) 10K type strain sequencing project: providing services to taxonomists for standard genome sequencing and annotation.</title>
        <authorList>
            <consortium name="The Broad Institute Genomics Platform"/>
            <consortium name="The Broad Institute Genome Sequencing Center for Infectious Disease"/>
            <person name="Wu L."/>
            <person name="Ma J."/>
        </authorList>
    </citation>
    <scope>NUCLEOTIDE SEQUENCE [LARGE SCALE GENOMIC DNA]</scope>
    <source>
        <strain evidence="2">CCUG 61948</strain>
    </source>
</reference>
<protein>
    <submittedName>
        <fullName evidence="1">Uncharacterized protein</fullName>
    </submittedName>
</protein>
<comment type="caution">
    <text evidence="1">The sequence shown here is derived from an EMBL/GenBank/DDBJ whole genome shotgun (WGS) entry which is preliminary data.</text>
</comment>
<evidence type="ECO:0000313" key="2">
    <source>
        <dbReference type="Proteomes" id="UP001597012"/>
    </source>
</evidence>
<organism evidence="1 2">
    <name type="scientific">Maribacter chungangensis</name>
    <dbReference type="NCBI Taxonomy" id="1069117"/>
    <lineage>
        <taxon>Bacteria</taxon>
        <taxon>Pseudomonadati</taxon>
        <taxon>Bacteroidota</taxon>
        <taxon>Flavobacteriia</taxon>
        <taxon>Flavobacteriales</taxon>
        <taxon>Flavobacteriaceae</taxon>
        <taxon>Maribacter</taxon>
    </lineage>
</organism>
<gene>
    <name evidence="1" type="ORF">ACFQZJ_10910</name>
</gene>
<keyword evidence="2" id="KW-1185">Reference proteome</keyword>
<proteinExistence type="predicted"/>
<sequence>MKAATVVQLKKELQHKNPEELMELCLRLSKFKKENKELLTYLLFEADHEAGFIESVKAEMDESFADINTHSYFYIKKSVRKILRNVKKYIRYSGNKETEVVLLLYFCKKLKDFSPSIRKNTTLINIYERQCLYIEKKLTLLHEDLQYDYSLVLEDLK</sequence>
<dbReference type="RefSeq" id="WP_379934499.1">
    <property type="nucleotide sequence ID" value="NZ_JBHTHY010000007.1"/>
</dbReference>
<dbReference type="Proteomes" id="UP001597012">
    <property type="component" value="Unassembled WGS sequence"/>
</dbReference>
<name>A0ABW3B5P9_9FLAO</name>